<dbReference type="EMBL" id="JBBPBK010000015">
    <property type="protein sequence ID" value="KAK9268579.1"/>
    <property type="molecule type" value="Genomic_DNA"/>
</dbReference>
<organism evidence="3 4">
    <name type="scientific">Liquidambar formosana</name>
    <name type="common">Formosan gum</name>
    <dbReference type="NCBI Taxonomy" id="63359"/>
    <lineage>
        <taxon>Eukaryota</taxon>
        <taxon>Viridiplantae</taxon>
        <taxon>Streptophyta</taxon>
        <taxon>Embryophyta</taxon>
        <taxon>Tracheophyta</taxon>
        <taxon>Spermatophyta</taxon>
        <taxon>Magnoliopsida</taxon>
        <taxon>eudicotyledons</taxon>
        <taxon>Gunneridae</taxon>
        <taxon>Pentapetalae</taxon>
        <taxon>Saxifragales</taxon>
        <taxon>Altingiaceae</taxon>
        <taxon>Liquidambar</taxon>
    </lineage>
</organism>
<feature type="domain" description="WDR11 TPR" evidence="2">
    <location>
        <begin position="1"/>
        <end position="294"/>
    </location>
</feature>
<sequence>MNKLVNKPPQKAPGSASIPELDDTAMLSRITSKGKPMPGTRKKDALSSGQLKVMAFEQEELWESASERIPWHEKLEGDEAIQNRVHELVSVGNLEAAVSLLLSTPPESTHFSANALRAVALSSAVSRSLLELAVKVVAANMVRTDKSLSGTHLLCAVGRYQEACSQLQDAGCWTDAATLAATHLKGSDYARVLQRWADHVLHTEHNIWRALILYVAAGSLQEALAALREAQQPDTAAMFILACREIHTDIIANLGNSEIKDKQFILPGLNPENEEVIAVGEYFGQYQRKLVHLCMDSQPFSD</sequence>
<dbReference type="PANTHER" id="PTHR14593:SF5">
    <property type="entry name" value="WD REPEAT-CONTAINING PROTEIN 11"/>
    <property type="match status" value="1"/>
</dbReference>
<keyword evidence="4" id="KW-1185">Reference proteome</keyword>
<proteinExistence type="predicted"/>
<accession>A0AAP0NCK4</accession>
<dbReference type="GO" id="GO:0005737">
    <property type="term" value="C:cytoplasm"/>
    <property type="evidence" value="ECO:0007669"/>
    <property type="project" value="TreeGrafter"/>
</dbReference>
<dbReference type="Gene3D" id="1.25.40.1030">
    <property type="match status" value="1"/>
</dbReference>
<evidence type="ECO:0000313" key="4">
    <source>
        <dbReference type="Proteomes" id="UP001415857"/>
    </source>
</evidence>
<dbReference type="AlphaFoldDB" id="A0AAP0NCK4"/>
<evidence type="ECO:0000259" key="2">
    <source>
        <dbReference type="Pfam" id="PF23753"/>
    </source>
</evidence>
<dbReference type="Proteomes" id="UP001415857">
    <property type="component" value="Unassembled WGS sequence"/>
</dbReference>
<dbReference type="Pfam" id="PF23753">
    <property type="entry name" value="TPR_WDR11"/>
    <property type="match status" value="1"/>
</dbReference>
<dbReference type="InterPro" id="IPR057854">
    <property type="entry name" value="TPR_WDR11"/>
</dbReference>
<protein>
    <recommendedName>
        <fullName evidence="2">WDR11 TPR domain-containing protein</fullName>
    </recommendedName>
</protein>
<dbReference type="InterPro" id="IPR039694">
    <property type="entry name" value="WDR11"/>
</dbReference>
<evidence type="ECO:0000313" key="3">
    <source>
        <dbReference type="EMBL" id="KAK9268579.1"/>
    </source>
</evidence>
<dbReference type="PANTHER" id="PTHR14593">
    <property type="entry name" value="WD REPEAT-CONTAINING PROTEIN 11"/>
    <property type="match status" value="1"/>
</dbReference>
<name>A0AAP0NCK4_LIQFO</name>
<feature type="region of interest" description="Disordered" evidence="1">
    <location>
        <begin position="1"/>
        <end position="23"/>
    </location>
</feature>
<comment type="caution">
    <text evidence="3">The sequence shown here is derived from an EMBL/GenBank/DDBJ whole genome shotgun (WGS) entry which is preliminary data.</text>
</comment>
<evidence type="ECO:0000256" key="1">
    <source>
        <dbReference type="SAM" id="MobiDB-lite"/>
    </source>
</evidence>
<reference evidence="3 4" key="1">
    <citation type="journal article" date="2024" name="Plant J.">
        <title>Genome sequences and population genomics reveal climatic adaptation and genomic divergence between two closely related sweetgum species.</title>
        <authorList>
            <person name="Xu W.Q."/>
            <person name="Ren C.Q."/>
            <person name="Zhang X.Y."/>
            <person name="Comes H.P."/>
            <person name="Liu X.H."/>
            <person name="Li Y.G."/>
            <person name="Kettle C.J."/>
            <person name="Jalonen R."/>
            <person name="Gaisberger H."/>
            <person name="Ma Y.Z."/>
            <person name="Qiu Y.X."/>
        </authorList>
    </citation>
    <scope>NUCLEOTIDE SEQUENCE [LARGE SCALE GENOMIC DNA]</scope>
    <source>
        <strain evidence="3">Hangzhou</strain>
    </source>
</reference>
<gene>
    <name evidence="3" type="ORF">L1049_000333</name>
</gene>